<dbReference type="GO" id="GO:0006606">
    <property type="term" value="P:protein import into nucleus"/>
    <property type="evidence" value="ECO:0007669"/>
    <property type="project" value="TreeGrafter"/>
</dbReference>
<keyword evidence="4" id="KW-0509">mRNA transport</keyword>
<keyword evidence="3" id="KW-0813">Transport</keyword>
<dbReference type="GO" id="GO:0016973">
    <property type="term" value="P:poly(A)+ mRNA export from nucleus"/>
    <property type="evidence" value="ECO:0007669"/>
    <property type="project" value="TreeGrafter"/>
</dbReference>
<feature type="domain" description="Nucleoporin Nup133/Nup155-like N-terminal" evidence="10">
    <location>
        <begin position="80"/>
        <end position="518"/>
    </location>
</feature>
<dbReference type="Gene3D" id="2.130.10.10">
    <property type="entry name" value="YVTN repeat-like/Quinoprotein amine dehydrogenase"/>
    <property type="match status" value="1"/>
</dbReference>
<proteinExistence type="inferred from homology"/>
<feature type="compositionally biased region" description="Low complexity" evidence="8">
    <location>
        <begin position="64"/>
        <end position="75"/>
    </location>
</feature>
<keyword evidence="12" id="KW-1185">Reference proteome</keyword>
<evidence type="ECO:0000256" key="4">
    <source>
        <dbReference type="ARBA" id="ARBA00022816"/>
    </source>
</evidence>
<evidence type="ECO:0000256" key="5">
    <source>
        <dbReference type="ARBA" id="ARBA00022927"/>
    </source>
</evidence>
<dbReference type="GO" id="GO:0000972">
    <property type="term" value="P:transcription-dependent tethering of RNA polymerase II gene DNA at nuclear periphery"/>
    <property type="evidence" value="ECO:0007669"/>
    <property type="project" value="TreeGrafter"/>
</dbReference>
<dbReference type="RefSeq" id="XP_033602263.1">
    <property type="nucleotide sequence ID" value="XM_033740685.1"/>
</dbReference>
<evidence type="ECO:0000256" key="3">
    <source>
        <dbReference type="ARBA" id="ARBA00022448"/>
    </source>
</evidence>
<gene>
    <name evidence="11" type="ORF">EJ05DRAFT_310858</name>
</gene>
<dbReference type="OrthoDB" id="103454at2759"/>
<comment type="similarity">
    <text evidence="2">Belongs to the nucleoporin Nup133 family.</text>
</comment>
<evidence type="ECO:0000313" key="12">
    <source>
        <dbReference type="Proteomes" id="UP000799437"/>
    </source>
</evidence>
<protein>
    <recommendedName>
        <fullName evidence="13">Nuclear pore complex subunit Nup133</fullName>
    </recommendedName>
</protein>
<dbReference type="Pfam" id="PF03177">
    <property type="entry name" value="Nucleoporin_C"/>
    <property type="match status" value="1"/>
</dbReference>
<keyword evidence="7" id="KW-0539">Nucleus</keyword>
<keyword evidence="6" id="KW-0811">Translocation</keyword>
<evidence type="ECO:0000256" key="6">
    <source>
        <dbReference type="ARBA" id="ARBA00023010"/>
    </source>
</evidence>
<accession>A0A6A6WAC9</accession>
<evidence type="ECO:0000259" key="10">
    <source>
        <dbReference type="Pfam" id="PF08801"/>
    </source>
</evidence>
<feature type="domain" description="Nucleoporin Nup133/Nup155-like C-terminal" evidence="9">
    <location>
        <begin position="625"/>
        <end position="1272"/>
    </location>
</feature>
<name>A0A6A6WAC9_9PEZI</name>
<dbReference type="InterPro" id="IPR015943">
    <property type="entry name" value="WD40/YVTN_repeat-like_dom_sf"/>
</dbReference>
<sequence>MFSPDSTIHSIHGTAPRNPRRRARNDSDSIRHQRKRSTNGSAMNGHPRAVSHSLDMPVREKKASGAAKRGSKADGSIVLTRNANYAVKKLPSLPTHLHDHPEESYRAFLLQKSPYALALTHNHAFIFDYTSNQRATPRTLNLPHILKQSEPIPIGSLVQTGPSNELGLVVVYPRTGKIVFWENVDSAESLSLFQQRRQGVEGTVNGLLSGETALNIIDAGVSGFILTFSTGRLAQLTIRDAQGRPSISVTFVRATGGGGLFSGFKNVFSGSSWRKEIANVRQRKTQEKGQSDIIAATRAGSFQLWTIGWTGQHTLRADINVHDDLLAVLKDSAEPELKGQHTEVSLLDFVLLPESVERSRGTLVDQNSNDIQRLFSALTIVAIQGPSERGYALVELDFDKSRSTSQTTSSIKRLIPIHSYEEDVTESLSAQLLLPAPSAMAIIVFNKAIVVASIAEVKQTAESQLLGDFGAPTPPFQDTLYLNRKTHVKFVGFGAEEASHSDRSARCIIFAQGSGILRMAAEHPEKSKPVVTVKSKIEQAVFFAKNPEAIFDFTPRSIPTFTQREIEVAAEQVSKEICRSSSGYVPAILPSMEQHLNLRAQALSGLADHLRLNYPPLSRNTKWALLWNAEKVAAAEGLWKHYEERIQQDVNQRPLLREMVDVLHDRYKTSLKPEAGEVDPVRQWFIKDVGGIENFLPWAFNCIRLVYKEGSKDHRSVMQLIIEADDMFIRALTTTFSFREENVTAYGLEDEPLEDAILTTGFNGLPCPWTATHNITDATRQLVDVARQIAEDLDPDDARDDDDLQLQKIALDNPKLVGLCCQVYTERYSWLLEQDEPKYQASGRDIREDYLTKIRPNQIRKLEEIGQADAGMKLAEKYRDMGTLVVLVGGEYSFLKESLRDGNATIKISSAKQLQEMDKRIQEYFVQFKDGWANAWYSWHIHSSQAAVMLDDRYSGQSYLTNYLRSDPTRAKLSWINDILNEKDFFEASKSLTSATDREPNVWCKKVEASMAKLTLIAAAEEDPTLQDTQSSIDLQRSAERNLQLIRVQEKAYGFVRAEVLSALDYDSALDGCMEKFGCVFVGDDRDALRQLLRQGFEHLIHHRALTMDLLIDVLTLMNDTDEDVTHEIGRTQFILALRVLESQCLHMRDEQRDEMLKLIWKRMMLRDGWQTINQTNDSSDIALHDTLRNTALYCTLKECAIRSASFTLSHPTPPIQPSATLGAHTTPAALEPRFPANSDASILKPILQANRADDSLVANLVAKARLDHWFKATKDLVVADLEAKYAFDVLASRRMLVAKDRFEELESWEVDERGDEDEDEEEGNGSAGSGGFEGDDERGLDRDGDVEME</sequence>
<dbReference type="Proteomes" id="UP000799437">
    <property type="component" value="Unassembled WGS sequence"/>
</dbReference>
<evidence type="ECO:0000256" key="7">
    <source>
        <dbReference type="ARBA" id="ARBA00023242"/>
    </source>
</evidence>
<feature type="region of interest" description="Disordered" evidence="8">
    <location>
        <begin position="1"/>
        <end position="75"/>
    </location>
</feature>
<evidence type="ECO:0000256" key="1">
    <source>
        <dbReference type="ARBA" id="ARBA00004259"/>
    </source>
</evidence>
<feature type="region of interest" description="Disordered" evidence="8">
    <location>
        <begin position="1307"/>
        <end position="1350"/>
    </location>
</feature>
<dbReference type="Gene3D" id="1.20.58.1380">
    <property type="match status" value="1"/>
</dbReference>
<dbReference type="InterPro" id="IPR037624">
    <property type="entry name" value="Nup133-like"/>
</dbReference>
<dbReference type="GO" id="GO:0017056">
    <property type="term" value="F:structural constituent of nuclear pore"/>
    <property type="evidence" value="ECO:0007669"/>
    <property type="project" value="InterPro"/>
</dbReference>
<feature type="compositionally biased region" description="Basic and acidic residues" evidence="8">
    <location>
        <begin position="1338"/>
        <end position="1350"/>
    </location>
</feature>
<dbReference type="GeneID" id="54481739"/>
<reference evidence="11" key="1">
    <citation type="journal article" date="2020" name="Stud. Mycol.">
        <title>101 Dothideomycetes genomes: a test case for predicting lifestyles and emergence of pathogens.</title>
        <authorList>
            <person name="Haridas S."/>
            <person name="Albert R."/>
            <person name="Binder M."/>
            <person name="Bloem J."/>
            <person name="Labutti K."/>
            <person name="Salamov A."/>
            <person name="Andreopoulos B."/>
            <person name="Baker S."/>
            <person name="Barry K."/>
            <person name="Bills G."/>
            <person name="Bluhm B."/>
            <person name="Cannon C."/>
            <person name="Castanera R."/>
            <person name="Culley D."/>
            <person name="Daum C."/>
            <person name="Ezra D."/>
            <person name="Gonzalez J."/>
            <person name="Henrissat B."/>
            <person name="Kuo A."/>
            <person name="Liang C."/>
            <person name="Lipzen A."/>
            <person name="Lutzoni F."/>
            <person name="Magnuson J."/>
            <person name="Mondo S."/>
            <person name="Nolan M."/>
            <person name="Ohm R."/>
            <person name="Pangilinan J."/>
            <person name="Park H.-J."/>
            <person name="Ramirez L."/>
            <person name="Alfaro M."/>
            <person name="Sun H."/>
            <person name="Tritt A."/>
            <person name="Yoshinaga Y."/>
            <person name="Zwiers L.-H."/>
            <person name="Turgeon B."/>
            <person name="Goodwin S."/>
            <person name="Spatafora J."/>
            <person name="Crous P."/>
            <person name="Grigoriev I."/>
        </authorList>
    </citation>
    <scope>NUCLEOTIDE SEQUENCE</scope>
    <source>
        <strain evidence="11">CBS 121739</strain>
    </source>
</reference>
<evidence type="ECO:0000256" key="8">
    <source>
        <dbReference type="SAM" id="MobiDB-lite"/>
    </source>
</evidence>
<dbReference type="PANTHER" id="PTHR13405:SF11">
    <property type="entry name" value="NUCLEAR PORE COMPLEX PROTEIN NUP133"/>
    <property type="match status" value="1"/>
</dbReference>
<feature type="compositionally biased region" description="Acidic residues" evidence="8">
    <location>
        <begin position="1307"/>
        <end position="1324"/>
    </location>
</feature>
<dbReference type="SUPFAM" id="SSF117289">
    <property type="entry name" value="Nucleoporin domain"/>
    <property type="match status" value="1"/>
</dbReference>
<comment type="subcellular location">
    <subcellularLocation>
        <location evidence="1">Nucleus envelope</location>
    </subcellularLocation>
</comment>
<organism evidence="11 12">
    <name type="scientific">Pseudovirgaria hyperparasitica</name>
    <dbReference type="NCBI Taxonomy" id="470096"/>
    <lineage>
        <taxon>Eukaryota</taxon>
        <taxon>Fungi</taxon>
        <taxon>Dikarya</taxon>
        <taxon>Ascomycota</taxon>
        <taxon>Pezizomycotina</taxon>
        <taxon>Dothideomycetes</taxon>
        <taxon>Dothideomycetes incertae sedis</taxon>
        <taxon>Acrospermales</taxon>
        <taxon>Acrospermaceae</taxon>
        <taxon>Pseudovirgaria</taxon>
    </lineage>
</organism>
<keyword evidence="5" id="KW-0653">Protein transport</keyword>
<dbReference type="InterPro" id="IPR007187">
    <property type="entry name" value="Nucleoporin_Nup133/Nup155_C"/>
</dbReference>
<evidence type="ECO:0008006" key="13">
    <source>
        <dbReference type="Google" id="ProtNLM"/>
    </source>
</evidence>
<dbReference type="InterPro" id="IPR014908">
    <property type="entry name" value="Nucleoporin_Nup133/Nup155_N"/>
</dbReference>
<dbReference type="PANTHER" id="PTHR13405">
    <property type="entry name" value="NUCLEAR PORE COMPLEX PROTEIN NUP133"/>
    <property type="match status" value="1"/>
</dbReference>
<dbReference type="EMBL" id="ML996569">
    <property type="protein sequence ID" value="KAF2759812.1"/>
    <property type="molecule type" value="Genomic_DNA"/>
</dbReference>
<evidence type="ECO:0000313" key="11">
    <source>
        <dbReference type="EMBL" id="KAF2759812.1"/>
    </source>
</evidence>
<evidence type="ECO:0000259" key="9">
    <source>
        <dbReference type="Pfam" id="PF03177"/>
    </source>
</evidence>
<dbReference type="Pfam" id="PF08801">
    <property type="entry name" value="Nucleoporin_N"/>
    <property type="match status" value="1"/>
</dbReference>
<evidence type="ECO:0000256" key="2">
    <source>
        <dbReference type="ARBA" id="ARBA00005569"/>
    </source>
</evidence>
<dbReference type="GO" id="GO:0031080">
    <property type="term" value="C:nuclear pore outer ring"/>
    <property type="evidence" value="ECO:0007669"/>
    <property type="project" value="TreeGrafter"/>
</dbReference>